<gene>
    <name evidence="1" type="ORF">K435DRAFT_440079</name>
</gene>
<dbReference type="OrthoDB" id="2340858at2759"/>
<dbReference type="AlphaFoldDB" id="A0A4S8MDE9"/>
<reference evidence="1 2" key="1">
    <citation type="journal article" date="2019" name="Nat. Ecol. Evol.">
        <title>Megaphylogeny resolves global patterns of mushroom evolution.</title>
        <authorList>
            <person name="Varga T."/>
            <person name="Krizsan K."/>
            <person name="Foldi C."/>
            <person name="Dima B."/>
            <person name="Sanchez-Garcia M."/>
            <person name="Sanchez-Ramirez S."/>
            <person name="Szollosi G.J."/>
            <person name="Szarkandi J.G."/>
            <person name="Papp V."/>
            <person name="Albert L."/>
            <person name="Andreopoulos W."/>
            <person name="Angelini C."/>
            <person name="Antonin V."/>
            <person name="Barry K.W."/>
            <person name="Bougher N.L."/>
            <person name="Buchanan P."/>
            <person name="Buyck B."/>
            <person name="Bense V."/>
            <person name="Catcheside P."/>
            <person name="Chovatia M."/>
            <person name="Cooper J."/>
            <person name="Damon W."/>
            <person name="Desjardin D."/>
            <person name="Finy P."/>
            <person name="Geml J."/>
            <person name="Haridas S."/>
            <person name="Hughes K."/>
            <person name="Justo A."/>
            <person name="Karasinski D."/>
            <person name="Kautmanova I."/>
            <person name="Kiss B."/>
            <person name="Kocsube S."/>
            <person name="Kotiranta H."/>
            <person name="LaButti K.M."/>
            <person name="Lechner B.E."/>
            <person name="Liimatainen K."/>
            <person name="Lipzen A."/>
            <person name="Lukacs Z."/>
            <person name="Mihaltcheva S."/>
            <person name="Morgado L.N."/>
            <person name="Niskanen T."/>
            <person name="Noordeloos M.E."/>
            <person name="Ohm R.A."/>
            <person name="Ortiz-Santana B."/>
            <person name="Ovrebo C."/>
            <person name="Racz N."/>
            <person name="Riley R."/>
            <person name="Savchenko A."/>
            <person name="Shiryaev A."/>
            <person name="Soop K."/>
            <person name="Spirin V."/>
            <person name="Szebenyi C."/>
            <person name="Tomsovsky M."/>
            <person name="Tulloss R.E."/>
            <person name="Uehling J."/>
            <person name="Grigoriev I.V."/>
            <person name="Vagvolgyi C."/>
            <person name="Papp T."/>
            <person name="Martin F.M."/>
            <person name="Miettinen O."/>
            <person name="Hibbett D.S."/>
            <person name="Nagy L.G."/>
        </authorList>
    </citation>
    <scope>NUCLEOTIDE SEQUENCE [LARGE SCALE GENOMIC DNA]</scope>
    <source>
        <strain evidence="1 2">CBS 962.96</strain>
    </source>
</reference>
<organism evidence="1 2">
    <name type="scientific">Dendrothele bispora (strain CBS 962.96)</name>
    <dbReference type="NCBI Taxonomy" id="1314807"/>
    <lineage>
        <taxon>Eukaryota</taxon>
        <taxon>Fungi</taxon>
        <taxon>Dikarya</taxon>
        <taxon>Basidiomycota</taxon>
        <taxon>Agaricomycotina</taxon>
        <taxon>Agaricomycetes</taxon>
        <taxon>Agaricomycetidae</taxon>
        <taxon>Agaricales</taxon>
        <taxon>Agaricales incertae sedis</taxon>
        <taxon>Dendrothele</taxon>
    </lineage>
</organism>
<proteinExistence type="predicted"/>
<evidence type="ECO:0000313" key="1">
    <source>
        <dbReference type="EMBL" id="THV00595.1"/>
    </source>
</evidence>
<protein>
    <submittedName>
        <fullName evidence="1">Uncharacterized protein</fullName>
    </submittedName>
</protein>
<dbReference type="PANTHER" id="PTHR33129">
    <property type="entry name" value="PROTEIN KINASE DOMAIN-CONTAINING PROTEIN-RELATED"/>
    <property type="match status" value="1"/>
</dbReference>
<dbReference type="InterPro" id="IPR052980">
    <property type="entry name" value="Crinkler_effector"/>
</dbReference>
<name>A0A4S8MDE9_DENBC</name>
<dbReference type="EMBL" id="ML179101">
    <property type="protein sequence ID" value="THV00595.1"/>
    <property type="molecule type" value="Genomic_DNA"/>
</dbReference>
<dbReference type="PANTHER" id="PTHR33129:SF1">
    <property type="entry name" value="ATP-BINDING PROTEIN"/>
    <property type="match status" value="1"/>
</dbReference>
<keyword evidence="2" id="KW-1185">Reference proteome</keyword>
<sequence>MTDDYLSNCKQVPPNHPFVVFHRQWWGGKELQMQRVTAGEQNFMITPSFALDGGLLKEKVRVGTTESVQLYVRDQYEDLYKFLQQTKRGAVVLGSPGIGKSVFNVYALARRLEEKQTTFYVTAHERCFIFDEKGVFELEDTNKVSLSDIKGSPWCLHDSTPRGVEPKKYFQSFFLVFTPNEARYDSILKFGFGLWYMNPWYPEELCAYFKQPLREDVYYISGPYLRDYRLCCEGLDNQWQEERIQSALRRIKEIATWDRANRSQTDPNVITHRLFALHSDDHSISGCQYTFRSEWVKKRFFETLSELKLEEAQTLFRILDQSGTTGGFIFELMQENNRKYSDPSLPAHTFKVKERKIVRYHTLHDMSFDGFNVPARAASNNPFFDAVVFEREEPDIVVWVFQVTVSTEQKTGSNQGYALLEQIREMTQQEIGSGKVAFRYVLVQPEEKFYRGPVSWQFPLDPSPKCKYDCAESNEEKHTLIPGEVYVQCLTI</sequence>
<evidence type="ECO:0000313" key="2">
    <source>
        <dbReference type="Proteomes" id="UP000297245"/>
    </source>
</evidence>
<dbReference type="Proteomes" id="UP000297245">
    <property type="component" value="Unassembled WGS sequence"/>
</dbReference>
<accession>A0A4S8MDE9</accession>